<keyword evidence="6" id="KW-1185">Reference proteome</keyword>
<dbReference type="Pfam" id="PF02016">
    <property type="entry name" value="Peptidase_S66"/>
    <property type="match status" value="1"/>
</dbReference>
<sequence>MIRYPLFKKPVKVGVTSPSSGLHLEQHSLLEEAVYRMEGKGYRFKIGQTCWTQYKARSAPAKTRADELNYMLQDDSIQLIFPPWGGELLVEVLEFIDFDNIKSKWVLGYSDISVLLLAMTLKTGIATAHGPNLIDLRGQTSDPTTAMWEKVLSTKDGEEIIQYPSEMYQLRWQHEYVTDWVYHLTEPTKWKTIKNTPIYIKGRLLGGCIDVIRHLIGTPYGDVGQFQQKYINNDPIIWYLENCDLTVPDLRRSLIQMKLAGWFEHCSGILFGRSTANETVNDYHILDVYMELAEELNLPIAYDIDCGHMPPQLTFINGAYAEVRIYNTNGNMIKQVFKC</sequence>
<dbReference type="PANTHER" id="PTHR30237">
    <property type="entry name" value="MURAMOYLTETRAPEPTIDE CARBOXYPEPTIDASE"/>
    <property type="match status" value="1"/>
</dbReference>
<protein>
    <submittedName>
        <fullName evidence="5">LD-carboxypeptidase</fullName>
    </submittedName>
</protein>
<comment type="similarity">
    <text evidence="1">Belongs to the peptidase S66 family.</text>
</comment>
<dbReference type="InterPro" id="IPR029062">
    <property type="entry name" value="Class_I_gatase-like"/>
</dbReference>
<dbReference type="Gene3D" id="3.40.50.10740">
    <property type="entry name" value="Class I glutamine amidotransferase-like"/>
    <property type="match status" value="1"/>
</dbReference>
<dbReference type="PIRSF" id="PIRSF028757">
    <property type="entry name" value="LD-carboxypeptidase"/>
    <property type="match status" value="1"/>
</dbReference>
<dbReference type="PANTHER" id="PTHR30237:SF5">
    <property type="entry name" value="CARBOXYPEPTIDASE VC_A0337-RELATED"/>
    <property type="match status" value="1"/>
</dbReference>
<evidence type="ECO:0000313" key="5">
    <source>
        <dbReference type="EMBL" id="MDN4494637.1"/>
    </source>
</evidence>
<organism evidence="5 6">
    <name type="scientific">Ureibacillus aquaedulcis</name>
    <dbReference type="NCBI Taxonomy" id="3058421"/>
    <lineage>
        <taxon>Bacteria</taxon>
        <taxon>Bacillati</taxon>
        <taxon>Bacillota</taxon>
        <taxon>Bacilli</taxon>
        <taxon>Bacillales</taxon>
        <taxon>Caryophanaceae</taxon>
        <taxon>Ureibacillus</taxon>
    </lineage>
</organism>
<comment type="caution">
    <text evidence="5">The sequence shown here is derived from an EMBL/GenBank/DDBJ whole genome shotgun (WGS) entry which is preliminary data.</text>
</comment>
<feature type="domain" description="LD-carboxypeptidase C-terminal" evidence="4">
    <location>
        <begin position="201"/>
        <end position="323"/>
    </location>
</feature>
<evidence type="ECO:0000256" key="2">
    <source>
        <dbReference type="ARBA" id="ARBA00022801"/>
    </source>
</evidence>
<dbReference type="InterPro" id="IPR040449">
    <property type="entry name" value="Peptidase_S66_N"/>
</dbReference>
<dbReference type="Pfam" id="PF17676">
    <property type="entry name" value="Peptidase_S66C"/>
    <property type="match status" value="1"/>
</dbReference>
<dbReference type="SUPFAM" id="SSF52317">
    <property type="entry name" value="Class I glutamine amidotransferase-like"/>
    <property type="match status" value="1"/>
</dbReference>
<dbReference type="Proteomes" id="UP001172743">
    <property type="component" value="Unassembled WGS sequence"/>
</dbReference>
<gene>
    <name evidence="5" type="ORF">QYB95_13875</name>
</gene>
<dbReference type="Gene3D" id="3.50.30.60">
    <property type="entry name" value="LD-carboxypeptidase A C-terminal domain-like"/>
    <property type="match status" value="1"/>
</dbReference>
<name>A0ABT8GT93_9BACL</name>
<proteinExistence type="inferred from homology"/>
<dbReference type="InterPro" id="IPR027478">
    <property type="entry name" value="LdcA_N"/>
</dbReference>
<keyword evidence="2" id="KW-0378">Hydrolase</keyword>
<evidence type="ECO:0000259" key="4">
    <source>
        <dbReference type="Pfam" id="PF17676"/>
    </source>
</evidence>
<evidence type="ECO:0000259" key="3">
    <source>
        <dbReference type="Pfam" id="PF02016"/>
    </source>
</evidence>
<reference evidence="5" key="1">
    <citation type="submission" date="2023-07" db="EMBL/GenBank/DDBJ databases">
        <title>Ureibacillus sp. isolated from freshwater well.</title>
        <authorList>
            <person name="Kirdat K."/>
            <person name="Bhatt A."/>
            <person name="Teware R."/>
            <person name="Bhavsar Y."/>
            <person name="Yadav A."/>
        </authorList>
    </citation>
    <scope>NUCLEOTIDE SEQUENCE</scope>
    <source>
        <strain evidence="5">BA0131</strain>
    </source>
</reference>
<feature type="domain" description="LD-carboxypeptidase N-terminal" evidence="3">
    <location>
        <begin position="13"/>
        <end position="130"/>
    </location>
</feature>
<dbReference type="InterPro" id="IPR040921">
    <property type="entry name" value="Peptidase_S66C"/>
</dbReference>
<dbReference type="InterPro" id="IPR003507">
    <property type="entry name" value="S66_fam"/>
</dbReference>
<dbReference type="InterPro" id="IPR027461">
    <property type="entry name" value="Carboxypeptidase_A_C_sf"/>
</dbReference>
<dbReference type="CDD" id="cd07062">
    <property type="entry name" value="Peptidase_S66_mccF_like"/>
    <property type="match status" value="1"/>
</dbReference>
<accession>A0ABT8GT93</accession>
<dbReference type="EMBL" id="JAUHTQ010000011">
    <property type="protein sequence ID" value="MDN4494637.1"/>
    <property type="molecule type" value="Genomic_DNA"/>
</dbReference>
<evidence type="ECO:0000256" key="1">
    <source>
        <dbReference type="ARBA" id="ARBA00010233"/>
    </source>
</evidence>
<evidence type="ECO:0000313" key="6">
    <source>
        <dbReference type="Proteomes" id="UP001172743"/>
    </source>
</evidence>
<dbReference type="RefSeq" id="WP_301138939.1">
    <property type="nucleotide sequence ID" value="NZ_JAUHTQ010000011.1"/>
</dbReference>
<dbReference type="SUPFAM" id="SSF141986">
    <property type="entry name" value="LD-carboxypeptidase A C-terminal domain-like"/>
    <property type="match status" value="1"/>
</dbReference>